<dbReference type="Pfam" id="PF09835">
    <property type="entry name" value="DUF2062"/>
    <property type="match status" value="1"/>
</dbReference>
<evidence type="ECO:0000259" key="2">
    <source>
        <dbReference type="Pfam" id="PF09835"/>
    </source>
</evidence>
<dbReference type="OrthoDB" id="9786029at2"/>
<comment type="caution">
    <text evidence="3">The sequence shown here is derived from an EMBL/GenBank/DDBJ whole genome shotgun (WGS) entry which is preliminary data.</text>
</comment>
<dbReference type="RefSeq" id="WP_008489060.1">
    <property type="nucleotide sequence ID" value="NZ_AMRG01000010.1"/>
</dbReference>
<accession>K2JHV6</accession>
<dbReference type="InterPro" id="IPR018639">
    <property type="entry name" value="DUF2062"/>
</dbReference>
<dbReference type="STRING" id="740709.A10D4_08979"/>
<feature type="transmembrane region" description="Helical" evidence="1">
    <location>
        <begin position="45"/>
        <end position="71"/>
    </location>
</feature>
<evidence type="ECO:0000313" key="3">
    <source>
        <dbReference type="EMBL" id="EKE82961.1"/>
    </source>
</evidence>
<evidence type="ECO:0000313" key="4">
    <source>
        <dbReference type="Proteomes" id="UP000014115"/>
    </source>
</evidence>
<dbReference type="EMBL" id="AMRG01000010">
    <property type="protein sequence ID" value="EKE82961.1"/>
    <property type="molecule type" value="Genomic_DNA"/>
</dbReference>
<feature type="transmembrane region" description="Helical" evidence="1">
    <location>
        <begin position="92"/>
        <end position="110"/>
    </location>
</feature>
<name>K2JHV6_9GAMM</name>
<reference evidence="3 4" key="1">
    <citation type="journal article" date="2012" name="J. Bacteriol.">
        <title>Genome Sequence of Idiomarina xiamenensis Type Strain 10-D-4.</title>
        <authorList>
            <person name="Lai Q."/>
            <person name="Wang L."/>
            <person name="Wang W."/>
            <person name="Shao Z."/>
        </authorList>
    </citation>
    <scope>NUCLEOTIDE SEQUENCE [LARGE SCALE GENOMIC DNA]</scope>
    <source>
        <strain evidence="3 4">10-D-4</strain>
    </source>
</reference>
<dbReference type="PANTHER" id="PTHR40547">
    <property type="entry name" value="SLL0298 PROTEIN"/>
    <property type="match status" value="1"/>
</dbReference>
<keyword evidence="1" id="KW-0812">Transmembrane</keyword>
<dbReference type="eggNOG" id="COG3216">
    <property type="taxonomic scope" value="Bacteria"/>
</dbReference>
<proteinExistence type="predicted"/>
<dbReference type="PANTHER" id="PTHR40547:SF1">
    <property type="entry name" value="SLL0298 PROTEIN"/>
    <property type="match status" value="1"/>
</dbReference>
<keyword evidence="4" id="KW-1185">Reference proteome</keyword>
<feature type="domain" description="DUF2062" evidence="2">
    <location>
        <begin position="22"/>
        <end position="164"/>
    </location>
</feature>
<evidence type="ECO:0000256" key="1">
    <source>
        <dbReference type="SAM" id="Phobius"/>
    </source>
</evidence>
<keyword evidence="1" id="KW-0472">Membrane</keyword>
<dbReference type="Proteomes" id="UP000014115">
    <property type="component" value="Unassembled WGS sequence"/>
</dbReference>
<dbReference type="PATRIC" id="fig|740709.3.peg.1816"/>
<gene>
    <name evidence="3" type="ORF">A10D4_08979</name>
</gene>
<protein>
    <recommendedName>
        <fullName evidence="2">DUF2062 domain-containing protein</fullName>
    </recommendedName>
</protein>
<sequence length="177" mass="20077">MARKFIQKLMPNHQKIKDNKNLRFFGRLTQDANLWHLNRRSASGAFAVGLFCAFIPIPFQMVLAAALAILFRVNMPLSIALVWVSNPITMPPLFYLCYVIGTLVLGKPAQHFAFSPTWQWLVESIGSIGPAFLIGCLVMAISCSLLGYIAIRLLWRWSVVRSWRRRPQSASNDLMEP</sequence>
<keyword evidence="1" id="KW-1133">Transmembrane helix</keyword>
<dbReference type="AlphaFoldDB" id="K2JHV6"/>
<feature type="transmembrane region" description="Helical" evidence="1">
    <location>
        <begin position="130"/>
        <end position="155"/>
    </location>
</feature>
<organism evidence="3 4">
    <name type="scientific">Idiomarina xiamenensis 10-D-4</name>
    <dbReference type="NCBI Taxonomy" id="740709"/>
    <lineage>
        <taxon>Bacteria</taxon>
        <taxon>Pseudomonadati</taxon>
        <taxon>Pseudomonadota</taxon>
        <taxon>Gammaproteobacteria</taxon>
        <taxon>Alteromonadales</taxon>
        <taxon>Idiomarinaceae</taxon>
        <taxon>Idiomarina</taxon>
    </lineage>
</organism>